<protein>
    <submittedName>
        <fullName evidence="4">Chaperone required for assembly of F1-ATPase</fullName>
    </submittedName>
</protein>
<dbReference type="Pfam" id="PF07542">
    <property type="entry name" value="ATP12"/>
    <property type="match status" value="1"/>
</dbReference>
<dbReference type="EMBL" id="PHUF01000003">
    <property type="protein sequence ID" value="PKB19483.1"/>
    <property type="molecule type" value="Genomic_DNA"/>
</dbReference>
<dbReference type="GO" id="GO:0043461">
    <property type="term" value="P:proton-transporting ATP synthase complex assembly"/>
    <property type="evidence" value="ECO:0007669"/>
    <property type="project" value="InterPro"/>
</dbReference>
<comment type="caution">
    <text evidence="4">The sequence shown here is derived from an EMBL/GenBank/DDBJ whole genome shotgun (WGS) entry which is preliminary data.</text>
</comment>
<name>A0A2N0HKK3_9SPHN</name>
<dbReference type="InterPro" id="IPR023335">
    <property type="entry name" value="ATP12_ortho_dom_sf"/>
</dbReference>
<dbReference type="Proteomes" id="UP000232587">
    <property type="component" value="Unassembled WGS sequence"/>
</dbReference>
<proteinExistence type="inferred from homology"/>
<dbReference type="InterPro" id="IPR042272">
    <property type="entry name" value="ATP12_ATP_synth-F1-assembly_N"/>
</dbReference>
<dbReference type="AlphaFoldDB" id="A0A2N0HKK3"/>
<comment type="similarity">
    <text evidence="1">Belongs to the ATP12 family.</text>
</comment>
<dbReference type="RefSeq" id="WP_100866943.1">
    <property type="nucleotide sequence ID" value="NZ_PHUF01000003.1"/>
</dbReference>
<reference evidence="4 5" key="1">
    <citation type="submission" date="2017-11" db="EMBL/GenBank/DDBJ databases">
        <title>Genomic Encyclopedia of Type Strains, Phase III (KMG-III): the genomes of soil and plant-associated and newly described type strains.</title>
        <authorList>
            <person name="Whitman W."/>
        </authorList>
    </citation>
    <scope>NUCLEOTIDE SEQUENCE [LARGE SCALE GENOMIC DNA]</scope>
    <source>
        <strain evidence="4 5">CGMCC 1.12274</strain>
    </source>
</reference>
<dbReference type="InterPro" id="IPR011419">
    <property type="entry name" value="ATP12_ATP_synth-F1-assembly"/>
</dbReference>
<keyword evidence="5" id="KW-1185">Reference proteome</keyword>
<dbReference type="Gene3D" id="3.30.2180.10">
    <property type="entry name" value="ATP12-like"/>
    <property type="match status" value="1"/>
</dbReference>
<organism evidence="4 5">
    <name type="scientific">Novosphingobium kunmingense</name>
    <dbReference type="NCBI Taxonomy" id="1211806"/>
    <lineage>
        <taxon>Bacteria</taxon>
        <taxon>Pseudomonadati</taxon>
        <taxon>Pseudomonadota</taxon>
        <taxon>Alphaproteobacteria</taxon>
        <taxon>Sphingomonadales</taxon>
        <taxon>Sphingomonadaceae</taxon>
        <taxon>Novosphingobium</taxon>
    </lineage>
</organism>
<evidence type="ECO:0000256" key="3">
    <source>
        <dbReference type="ARBA" id="ARBA00023186"/>
    </source>
</evidence>
<keyword evidence="3" id="KW-0143">Chaperone</keyword>
<evidence type="ECO:0000313" key="5">
    <source>
        <dbReference type="Proteomes" id="UP000232587"/>
    </source>
</evidence>
<keyword evidence="2" id="KW-0809">Transit peptide</keyword>
<dbReference type="OrthoDB" id="9797825at2"/>
<dbReference type="PANTHER" id="PTHR21013">
    <property type="entry name" value="ATP SYNTHASE MITOCHONDRIAL F1 COMPLEX ASSEMBLY FACTOR 2/ATP12 PROTEIN, MITOCHONDRIAL PRECURSOR"/>
    <property type="match status" value="1"/>
</dbReference>
<dbReference type="PANTHER" id="PTHR21013:SF10">
    <property type="entry name" value="ATP SYNTHASE MITOCHONDRIAL F1 COMPLEX ASSEMBLY FACTOR 2"/>
    <property type="match status" value="1"/>
</dbReference>
<evidence type="ECO:0000256" key="2">
    <source>
        <dbReference type="ARBA" id="ARBA00022946"/>
    </source>
</evidence>
<gene>
    <name evidence="4" type="ORF">B0I00_1719</name>
</gene>
<accession>A0A2N0HKK3</accession>
<dbReference type="SUPFAM" id="SSF160909">
    <property type="entry name" value="ATP12-like"/>
    <property type="match status" value="1"/>
</dbReference>
<dbReference type="Gene3D" id="1.10.3580.10">
    <property type="entry name" value="ATP12 ATPase"/>
    <property type="match status" value="1"/>
</dbReference>
<evidence type="ECO:0000313" key="4">
    <source>
        <dbReference type="EMBL" id="PKB19483.1"/>
    </source>
</evidence>
<sequence length="237" mass="25866">MKRFYKDVGVAEVTGGWHVALDRRGVKSQGGRAQVVPSRALADLLAAEWAAQGDEIDPAAFVYRDMADFALDVIGPDRDATIEALLRFAEGDTLCYRADAGEPLQDRQLELWEPVLKAAEARYDVHFERIDGIMARPQPAATLARLRAVLAAKDNFALSALNTLASLSASLTVALAALEPEANAEALWAVANLEEDWQANLWGKDWEAEQKRAQRAATFAQAMAFARAASDQGADRR</sequence>
<evidence type="ECO:0000256" key="1">
    <source>
        <dbReference type="ARBA" id="ARBA00008231"/>
    </source>
</evidence>